<reference evidence="2" key="1">
    <citation type="journal article" date="2021" name="PeerJ">
        <title>Extensive microbial diversity within the chicken gut microbiome revealed by metagenomics and culture.</title>
        <authorList>
            <person name="Gilroy R."/>
            <person name="Ravi A."/>
            <person name="Getino M."/>
            <person name="Pursley I."/>
            <person name="Horton D.L."/>
            <person name="Alikhan N.F."/>
            <person name="Baker D."/>
            <person name="Gharbi K."/>
            <person name="Hall N."/>
            <person name="Watson M."/>
            <person name="Adriaenssens E.M."/>
            <person name="Foster-Nyarko E."/>
            <person name="Jarju S."/>
            <person name="Secka A."/>
            <person name="Antonio M."/>
            <person name="Oren A."/>
            <person name="Chaudhuri R.R."/>
            <person name="La Ragione R."/>
            <person name="Hildebrand F."/>
            <person name="Pallen M.J."/>
        </authorList>
    </citation>
    <scope>NUCLEOTIDE SEQUENCE</scope>
    <source>
        <strain evidence="2">ChiBcec8-14828</strain>
    </source>
</reference>
<reference evidence="2" key="2">
    <citation type="submission" date="2021-04" db="EMBL/GenBank/DDBJ databases">
        <authorList>
            <person name="Gilroy R."/>
        </authorList>
    </citation>
    <scope>NUCLEOTIDE SEQUENCE</scope>
    <source>
        <strain evidence="2">ChiBcec8-14828</strain>
    </source>
</reference>
<dbReference type="Pfam" id="PF20441">
    <property type="entry name" value="TerL_nuclease"/>
    <property type="match status" value="1"/>
</dbReference>
<name>A0A9D2M3D7_9FIRM</name>
<sequence>KDIEELKKANPNMGVSVTKEYFEAEIAIAENSLSKRAEFIVKYCNLKQNSAQAWLPAEAIEASGTEPLSLSDFKNCYCVGGIDLSQTTDLTACTAVIEKDGRFYVFAHFFLPAQKLEYATARDALPYQAYVERGLLTLSGENFVDYKDCFAWFRRLVEEYQIYPLKVGYDRYSANYLVQEMAQYGFHMDDVYQGTNLTPVIQEVEGLIRDKVFDFGDNDLLKIHLLNMAVKKDGNAGRCRVVKIKPSDHIDGGAALLDAMCVRQKYYAEIGGQLKNAG</sequence>
<evidence type="ECO:0000313" key="2">
    <source>
        <dbReference type="EMBL" id="HJB40432.1"/>
    </source>
</evidence>
<dbReference type="Proteomes" id="UP000824209">
    <property type="component" value="Unassembled WGS sequence"/>
</dbReference>
<evidence type="ECO:0000259" key="1">
    <source>
        <dbReference type="Pfam" id="PF20441"/>
    </source>
</evidence>
<dbReference type="EMBL" id="DWYA01000075">
    <property type="protein sequence ID" value="HJB40432.1"/>
    <property type="molecule type" value="Genomic_DNA"/>
</dbReference>
<dbReference type="AlphaFoldDB" id="A0A9D2M3D7"/>
<accession>A0A9D2M3D7</accession>
<feature type="domain" description="Terminase large subunit-like endonuclease" evidence="1">
    <location>
        <begin position="5"/>
        <end position="261"/>
    </location>
</feature>
<comment type="caution">
    <text evidence="2">The sequence shown here is derived from an EMBL/GenBank/DDBJ whole genome shotgun (WGS) entry which is preliminary data.</text>
</comment>
<dbReference type="InterPro" id="IPR046462">
    <property type="entry name" value="TerL_nuclease"/>
</dbReference>
<dbReference type="PANTHER" id="PTHR41287:SF1">
    <property type="entry name" value="PROTEIN YMFN"/>
    <property type="match status" value="1"/>
</dbReference>
<gene>
    <name evidence="2" type="ORF">H9943_08575</name>
</gene>
<evidence type="ECO:0000313" key="3">
    <source>
        <dbReference type="Proteomes" id="UP000824209"/>
    </source>
</evidence>
<proteinExistence type="predicted"/>
<dbReference type="PANTHER" id="PTHR41287">
    <property type="match status" value="1"/>
</dbReference>
<protein>
    <submittedName>
        <fullName evidence="2">Terminase large subunit</fullName>
    </submittedName>
</protein>
<organism evidence="2 3">
    <name type="scientific">Candidatus Ruthenibacterium avium</name>
    <dbReference type="NCBI Taxonomy" id="2838751"/>
    <lineage>
        <taxon>Bacteria</taxon>
        <taxon>Bacillati</taxon>
        <taxon>Bacillota</taxon>
        <taxon>Clostridia</taxon>
        <taxon>Eubacteriales</taxon>
        <taxon>Oscillospiraceae</taxon>
        <taxon>Ruthenibacterium</taxon>
    </lineage>
</organism>
<feature type="non-terminal residue" evidence="2">
    <location>
        <position position="1"/>
    </location>
</feature>
<dbReference type="InterPro" id="IPR005021">
    <property type="entry name" value="Terminase_largesu-like"/>
</dbReference>
<dbReference type="GO" id="GO:0004519">
    <property type="term" value="F:endonuclease activity"/>
    <property type="evidence" value="ECO:0007669"/>
    <property type="project" value="InterPro"/>
</dbReference>